<accession>E3IWU6</accession>
<proteinExistence type="predicted"/>
<dbReference type="InParanoid" id="E3IWU6"/>
<name>E3IWU6_PSEI1</name>
<feature type="transmembrane region" description="Helical" evidence="1">
    <location>
        <begin position="156"/>
        <end position="176"/>
    </location>
</feature>
<organism evidence="2 3">
    <name type="scientific">Pseudofrankia inefficax (strain DSM 45817 / CECT 9037 / DDB 130130 / EuI1c)</name>
    <name type="common">Frankia inefficax</name>
    <dbReference type="NCBI Taxonomy" id="298654"/>
    <lineage>
        <taxon>Bacteria</taxon>
        <taxon>Bacillati</taxon>
        <taxon>Actinomycetota</taxon>
        <taxon>Actinomycetes</taxon>
        <taxon>Frankiales</taxon>
        <taxon>Frankiaceae</taxon>
        <taxon>Pseudofrankia</taxon>
    </lineage>
</organism>
<keyword evidence="3" id="KW-1185">Reference proteome</keyword>
<evidence type="ECO:0000313" key="3">
    <source>
        <dbReference type="Proteomes" id="UP000002484"/>
    </source>
</evidence>
<dbReference type="KEGG" id="fri:FraEuI1c_4577"/>
<gene>
    <name evidence="2" type="ordered locus">FraEuI1c_4577</name>
</gene>
<dbReference type="AlphaFoldDB" id="E3IWU6"/>
<dbReference type="EMBL" id="CP002299">
    <property type="protein sequence ID" value="ADP82570.1"/>
    <property type="molecule type" value="Genomic_DNA"/>
</dbReference>
<evidence type="ECO:0000313" key="2">
    <source>
        <dbReference type="EMBL" id="ADP82570.1"/>
    </source>
</evidence>
<evidence type="ECO:0000256" key="1">
    <source>
        <dbReference type="SAM" id="Phobius"/>
    </source>
</evidence>
<dbReference type="HOGENOM" id="CLU_125420_1_0_11"/>
<dbReference type="OrthoDB" id="3211973at2"/>
<reference evidence="2 3" key="1">
    <citation type="submission" date="2010-10" db="EMBL/GenBank/DDBJ databases">
        <title>Complete sequence of Frankia sp. EuI1c.</title>
        <authorList>
            <consortium name="US DOE Joint Genome Institute"/>
            <person name="Lucas S."/>
            <person name="Copeland A."/>
            <person name="Lapidus A."/>
            <person name="Cheng J.-F."/>
            <person name="Bruce D."/>
            <person name="Goodwin L."/>
            <person name="Pitluck S."/>
            <person name="Chertkov O."/>
            <person name="Detter J.C."/>
            <person name="Han C."/>
            <person name="Tapia R."/>
            <person name="Land M."/>
            <person name="Hauser L."/>
            <person name="Jeffries C."/>
            <person name="Kyrpides N."/>
            <person name="Ivanova N."/>
            <person name="Mikhailova N."/>
            <person name="Beauchemin N."/>
            <person name="Sen A."/>
            <person name="Sur S.A."/>
            <person name="Gtari M."/>
            <person name="Wall L."/>
            <person name="Tisa L."/>
            <person name="Woyke T."/>
        </authorList>
    </citation>
    <scope>NUCLEOTIDE SEQUENCE [LARGE SCALE GENOMIC DNA]</scope>
    <source>
        <strain evidence="3">DSM 45817 / CECT 9037 / EuI1c</strain>
    </source>
</reference>
<feature type="transmembrane region" description="Helical" evidence="1">
    <location>
        <begin position="99"/>
        <end position="119"/>
    </location>
</feature>
<dbReference type="Proteomes" id="UP000002484">
    <property type="component" value="Chromosome"/>
</dbReference>
<keyword evidence="1" id="KW-0472">Membrane</keyword>
<feature type="transmembrane region" description="Helical" evidence="1">
    <location>
        <begin position="125"/>
        <end position="144"/>
    </location>
</feature>
<protein>
    <recommendedName>
        <fullName evidence="4">Integral membrane protein</fullName>
    </recommendedName>
</protein>
<evidence type="ECO:0008006" key="4">
    <source>
        <dbReference type="Google" id="ProtNLM"/>
    </source>
</evidence>
<feature type="transmembrane region" description="Helical" evidence="1">
    <location>
        <begin position="55"/>
        <end position="78"/>
    </location>
</feature>
<keyword evidence="1" id="KW-0812">Transmembrane</keyword>
<dbReference type="RefSeq" id="WP_013425688.1">
    <property type="nucleotide sequence ID" value="NC_014666.1"/>
</dbReference>
<sequence length="178" mass="18993">MDAQDRLDRPVAARHGWRAGLLLLARNPAGSIYGTVLADSVLAVEAERQTTLRDLIYAELVTVIIYWLAHVYAEFLGSQQGVGRRGWPRRLAETMSHEWSLVTASFVPLLAVLLASAAGASVQTASLAGMWTGVGALVLWGEIAGRQSGSGTWASLAYGLVSGAFGVALILLRVLLLH</sequence>
<dbReference type="eggNOG" id="ENOG5033981">
    <property type="taxonomic scope" value="Bacteria"/>
</dbReference>
<keyword evidence="1" id="KW-1133">Transmembrane helix</keyword>